<dbReference type="Gramene" id="rna-AYBTSS11_LOCUS27324">
    <property type="protein sequence ID" value="CAJ1975220.1"/>
    <property type="gene ID" value="gene-AYBTSS11_LOCUS27324"/>
</dbReference>
<reference evidence="1" key="1">
    <citation type="submission" date="2023-10" db="EMBL/GenBank/DDBJ databases">
        <authorList>
            <person name="Domelevo Entfellner J.-B."/>
        </authorList>
    </citation>
    <scope>NUCLEOTIDE SEQUENCE</scope>
</reference>
<organism evidence="1 2">
    <name type="scientific">Sphenostylis stenocarpa</name>
    <dbReference type="NCBI Taxonomy" id="92480"/>
    <lineage>
        <taxon>Eukaryota</taxon>
        <taxon>Viridiplantae</taxon>
        <taxon>Streptophyta</taxon>
        <taxon>Embryophyta</taxon>
        <taxon>Tracheophyta</taxon>
        <taxon>Spermatophyta</taxon>
        <taxon>Magnoliopsida</taxon>
        <taxon>eudicotyledons</taxon>
        <taxon>Gunneridae</taxon>
        <taxon>Pentapetalae</taxon>
        <taxon>rosids</taxon>
        <taxon>fabids</taxon>
        <taxon>Fabales</taxon>
        <taxon>Fabaceae</taxon>
        <taxon>Papilionoideae</taxon>
        <taxon>50 kb inversion clade</taxon>
        <taxon>NPAAA clade</taxon>
        <taxon>indigoferoid/millettioid clade</taxon>
        <taxon>Phaseoleae</taxon>
        <taxon>Sphenostylis</taxon>
    </lineage>
</organism>
<protein>
    <submittedName>
        <fullName evidence="1">Uncharacterized protein</fullName>
    </submittedName>
</protein>
<dbReference type="Proteomes" id="UP001189624">
    <property type="component" value="Chromosome 9"/>
</dbReference>
<accession>A0AA86W0S8</accession>
<dbReference type="EMBL" id="OY731406">
    <property type="protein sequence ID" value="CAJ1975220.1"/>
    <property type="molecule type" value="Genomic_DNA"/>
</dbReference>
<name>A0AA86W0S8_9FABA</name>
<feature type="non-terminal residue" evidence="1">
    <location>
        <position position="1"/>
    </location>
</feature>
<evidence type="ECO:0000313" key="2">
    <source>
        <dbReference type="Proteomes" id="UP001189624"/>
    </source>
</evidence>
<evidence type="ECO:0000313" key="1">
    <source>
        <dbReference type="EMBL" id="CAJ1975220.1"/>
    </source>
</evidence>
<keyword evidence="2" id="KW-1185">Reference proteome</keyword>
<dbReference type="AlphaFoldDB" id="A0AA86W0S8"/>
<sequence>GSGQVITVRMEMNTITPNFKTKACAEDDPICKDESVYPIPDVVIGENGDLIDQGSKYGEAKSFWDLSFPHSEHN</sequence>
<proteinExistence type="predicted"/>
<gene>
    <name evidence="1" type="ORF">AYBTSS11_LOCUS27324</name>
</gene>